<organism evidence="2 3">
    <name type="scientific">Pocillopora meandrina</name>
    <dbReference type="NCBI Taxonomy" id="46732"/>
    <lineage>
        <taxon>Eukaryota</taxon>
        <taxon>Metazoa</taxon>
        <taxon>Cnidaria</taxon>
        <taxon>Anthozoa</taxon>
        <taxon>Hexacorallia</taxon>
        <taxon>Scleractinia</taxon>
        <taxon>Astrocoeniina</taxon>
        <taxon>Pocilloporidae</taxon>
        <taxon>Pocillopora</taxon>
    </lineage>
</organism>
<dbReference type="InterPro" id="IPR003609">
    <property type="entry name" value="Pan_app"/>
</dbReference>
<protein>
    <recommendedName>
        <fullName evidence="1">Apple domain-containing protein</fullName>
    </recommendedName>
</protein>
<keyword evidence="3" id="KW-1185">Reference proteome</keyword>
<comment type="caution">
    <text evidence="2">The sequence shown here is derived from an EMBL/GenBank/DDBJ whole genome shotgun (WGS) entry which is preliminary data.</text>
</comment>
<gene>
    <name evidence="2" type="ORF">PMEA_00030378</name>
</gene>
<feature type="domain" description="Apple" evidence="1">
    <location>
        <begin position="27"/>
        <end position="67"/>
    </location>
</feature>
<dbReference type="EMBL" id="CALNXJ010000066">
    <property type="protein sequence ID" value="CAH3158043.1"/>
    <property type="molecule type" value="Genomic_DNA"/>
</dbReference>
<evidence type="ECO:0000313" key="2">
    <source>
        <dbReference type="EMBL" id="CAH3158043.1"/>
    </source>
</evidence>
<evidence type="ECO:0000313" key="3">
    <source>
        <dbReference type="Proteomes" id="UP001159428"/>
    </source>
</evidence>
<sequence>MSLTIAFTYGDPRMMTTVFQAVNFAKEIRGRRLNGSVIREIKVDSESSCRLHCVKESSCVSYNFGSTMNNNQVKKTLSINQFIGYLYYNNSNKGLLFLQSHCEVSSFLCAKNDICVPNYKDNTAE</sequence>
<evidence type="ECO:0000259" key="1">
    <source>
        <dbReference type="Pfam" id="PF00024"/>
    </source>
</evidence>
<dbReference type="Proteomes" id="UP001159428">
    <property type="component" value="Unassembled WGS sequence"/>
</dbReference>
<name>A0AAU9XSW8_9CNID</name>
<dbReference type="Pfam" id="PF00024">
    <property type="entry name" value="PAN_1"/>
    <property type="match status" value="1"/>
</dbReference>
<dbReference type="AlphaFoldDB" id="A0AAU9XSW8"/>
<proteinExistence type="predicted"/>
<reference evidence="2 3" key="1">
    <citation type="submission" date="2022-05" db="EMBL/GenBank/DDBJ databases">
        <authorList>
            <consortium name="Genoscope - CEA"/>
            <person name="William W."/>
        </authorList>
    </citation>
    <scope>NUCLEOTIDE SEQUENCE [LARGE SCALE GENOMIC DNA]</scope>
</reference>
<accession>A0AAU9XSW8</accession>